<feature type="region of interest" description="Disordered" evidence="1">
    <location>
        <begin position="42"/>
        <end position="119"/>
    </location>
</feature>
<evidence type="ECO:0000313" key="3">
    <source>
        <dbReference type="Proteomes" id="UP000053958"/>
    </source>
</evidence>
<feature type="non-terminal residue" evidence="2">
    <location>
        <position position="1"/>
    </location>
</feature>
<organism evidence="2 3">
    <name type="scientific">Rasamsonia emersonii (strain ATCC 16479 / CBS 393.64 / IMI 116815)</name>
    <dbReference type="NCBI Taxonomy" id="1408163"/>
    <lineage>
        <taxon>Eukaryota</taxon>
        <taxon>Fungi</taxon>
        <taxon>Dikarya</taxon>
        <taxon>Ascomycota</taxon>
        <taxon>Pezizomycotina</taxon>
        <taxon>Eurotiomycetes</taxon>
        <taxon>Eurotiomycetidae</taxon>
        <taxon>Eurotiales</taxon>
        <taxon>Trichocomaceae</taxon>
        <taxon>Rasamsonia</taxon>
    </lineage>
</organism>
<reference evidence="2 3" key="1">
    <citation type="submission" date="2015-04" db="EMBL/GenBank/DDBJ databases">
        <authorList>
            <person name="Heijne W.H."/>
            <person name="Fedorova N.D."/>
            <person name="Nierman W.C."/>
            <person name="Vollebregt A.W."/>
            <person name="Zhao Z."/>
            <person name="Wu L."/>
            <person name="Kumar M."/>
            <person name="Stam H."/>
            <person name="van den Berg M.A."/>
            <person name="Pel H.J."/>
        </authorList>
    </citation>
    <scope>NUCLEOTIDE SEQUENCE [LARGE SCALE GENOMIC DNA]</scope>
    <source>
        <strain evidence="2 3">CBS 393.64</strain>
    </source>
</reference>
<dbReference type="AlphaFoldDB" id="A0A0F4YHU7"/>
<accession>A0A0F4YHU7</accession>
<evidence type="ECO:0000256" key="1">
    <source>
        <dbReference type="SAM" id="MobiDB-lite"/>
    </source>
</evidence>
<comment type="caution">
    <text evidence="2">The sequence shown here is derived from an EMBL/GenBank/DDBJ whole genome shotgun (WGS) entry which is preliminary data.</text>
</comment>
<proteinExistence type="predicted"/>
<dbReference type="Proteomes" id="UP000053958">
    <property type="component" value="Unassembled WGS sequence"/>
</dbReference>
<keyword evidence="3" id="KW-1185">Reference proteome</keyword>
<feature type="compositionally biased region" description="Basic residues" evidence="1">
    <location>
        <begin position="82"/>
        <end position="100"/>
    </location>
</feature>
<feature type="compositionally biased region" description="Polar residues" evidence="1">
    <location>
        <begin position="42"/>
        <end position="60"/>
    </location>
</feature>
<protein>
    <submittedName>
        <fullName evidence="2">Uncharacterized protein</fullName>
    </submittedName>
</protein>
<dbReference type="RefSeq" id="XP_013324063.1">
    <property type="nucleotide sequence ID" value="XM_013468609.1"/>
</dbReference>
<dbReference type="GeneID" id="25320873"/>
<name>A0A0F4YHU7_RASE3</name>
<sequence length="119" mass="13495">NASKLDPASPISLRLTVSCSLSQGYESPPDRKKKLRHACSNQINRMTPPERTTSRTNSQKRAVGRSARKQEAIETQSSIGREKKKIMQTFKAQKKKRKTTGKKDIHGARLSNYIKQEKK</sequence>
<gene>
    <name evidence="2" type="ORF">T310_8660</name>
</gene>
<evidence type="ECO:0000313" key="2">
    <source>
        <dbReference type="EMBL" id="KKA17451.1"/>
    </source>
</evidence>
<dbReference type="EMBL" id="LASV01000651">
    <property type="protein sequence ID" value="KKA17451.1"/>
    <property type="molecule type" value="Genomic_DNA"/>
</dbReference>